<proteinExistence type="predicted"/>
<evidence type="ECO:0000256" key="1">
    <source>
        <dbReference type="SAM" id="MobiDB-lite"/>
    </source>
</evidence>
<feature type="compositionally biased region" description="Basic and acidic residues" evidence="1">
    <location>
        <begin position="290"/>
        <end position="301"/>
    </location>
</feature>
<feature type="compositionally biased region" description="Polar residues" evidence="1">
    <location>
        <begin position="192"/>
        <end position="212"/>
    </location>
</feature>
<evidence type="ECO:0000313" key="3">
    <source>
        <dbReference type="Proteomes" id="UP001344906"/>
    </source>
</evidence>
<evidence type="ECO:0000313" key="2">
    <source>
        <dbReference type="EMBL" id="GLV58567.1"/>
    </source>
</evidence>
<reference evidence="2 3" key="1">
    <citation type="submission" date="2023-02" db="EMBL/GenBank/DDBJ databases">
        <title>Dictyobacter halimunensis sp. nov., a new member of the class Ktedonobacteria from forest soil in a geothermal area.</title>
        <authorList>
            <person name="Rachmania M.K."/>
            <person name="Ningsih F."/>
            <person name="Sakai Y."/>
            <person name="Yabe S."/>
            <person name="Yokota A."/>
            <person name="Sjamsuridzal W."/>
        </authorList>
    </citation>
    <scope>NUCLEOTIDE SEQUENCE [LARGE SCALE GENOMIC DNA]</scope>
    <source>
        <strain evidence="2 3">S3.2.2.5</strain>
    </source>
</reference>
<protein>
    <recommendedName>
        <fullName evidence="4">BZIP domain-containing protein</fullName>
    </recommendedName>
</protein>
<dbReference type="EMBL" id="BSRI01000002">
    <property type="protein sequence ID" value="GLV58567.1"/>
    <property type="molecule type" value="Genomic_DNA"/>
</dbReference>
<dbReference type="RefSeq" id="WP_338254820.1">
    <property type="nucleotide sequence ID" value="NZ_BSRI01000002.1"/>
</dbReference>
<organism evidence="2 3">
    <name type="scientific">Dictyobacter halimunensis</name>
    <dbReference type="NCBI Taxonomy" id="3026934"/>
    <lineage>
        <taxon>Bacteria</taxon>
        <taxon>Bacillati</taxon>
        <taxon>Chloroflexota</taxon>
        <taxon>Ktedonobacteria</taxon>
        <taxon>Ktedonobacterales</taxon>
        <taxon>Dictyobacteraceae</taxon>
        <taxon>Dictyobacter</taxon>
    </lineage>
</organism>
<comment type="caution">
    <text evidence="2">The sequence shown here is derived from an EMBL/GenBank/DDBJ whole genome shotgun (WGS) entry which is preliminary data.</text>
</comment>
<feature type="region of interest" description="Disordered" evidence="1">
    <location>
        <begin position="38"/>
        <end position="307"/>
    </location>
</feature>
<evidence type="ECO:0008006" key="4">
    <source>
        <dbReference type="Google" id="ProtNLM"/>
    </source>
</evidence>
<feature type="region of interest" description="Disordered" evidence="1">
    <location>
        <begin position="1"/>
        <end position="24"/>
    </location>
</feature>
<feature type="compositionally biased region" description="Basic and acidic residues" evidence="1">
    <location>
        <begin position="38"/>
        <end position="70"/>
    </location>
</feature>
<feature type="compositionally biased region" description="Basic and acidic residues" evidence="1">
    <location>
        <begin position="218"/>
        <end position="253"/>
    </location>
</feature>
<keyword evidence="3" id="KW-1185">Reference proteome</keyword>
<sequence length="307" mass="33479">MAKTQIPDAPAAPQDDSLKKRKKLAKKEAKLMLKVEQAKKDVQKVEKKIHKAQDNLKTRNERLHNLEGELSHLQTSMPYTPDTAGKSDKASKNNKANKKNKANKLSKGAEAGKVEQFAPPADNIQAIDSGDSYQDDTEVEAFHLSSLEPAEGGNEISDATTSTDQQPGQSNDYLSEAHHIPATAETQHQDQADTAESSTSPSAENVTIQSGEGSMPVETKDEHSWPPPLIREEIAEAVEEEAKNEPTVVEKHTQPSMEELNQEGSDDHSDTSPRHPAAHNLHASDSQQAGEKDEAQDKSEDTSSTNL</sequence>
<name>A0ABQ6FWC6_9CHLR</name>
<gene>
    <name evidence="2" type="ORF">KDH_53980</name>
</gene>
<feature type="compositionally biased region" description="Basic residues" evidence="1">
    <location>
        <begin position="95"/>
        <end position="104"/>
    </location>
</feature>
<dbReference type="Proteomes" id="UP001344906">
    <property type="component" value="Unassembled WGS sequence"/>
</dbReference>
<accession>A0ABQ6FWC6</accession>
<feature type="compositionally biased region" description="Polar residues" evidence="1">
    <location>
        <begin position="157"/>
        <end position="173"/>
    </location>
</feature>